<dbReference type="GO" id="GO:0008615">
    <property type="term" value="P:pyridoxine biosynthetic process"/>
    <property type="evidence" value="ECO:0007669"/>
    <property type="project" value="UniProtKB-KW"/>
</dbReference>
<evidence type="ECO:0000256" key="7">
    <source>
        <dbReference type="ARBA" id="ARBA00022605"/>
    </source>
</evidence>
<dbReference type="InterPro" id="IPR015421">
    <property type="entry name" value="PyrdxlP-dep_Trfase_major"/>
</dbReference>
<comment type="catalytic activity">
    <reaction evidence="13">
        <text>4-(phosphooxy)-L-threonine + 2-oxoglutarate = (R)-3-hydroxy-2-oxo-4-phosphooxybutanoate + L-glutamate</text>
        <dbReference type="Rhea" id="RHEA:16573"/>
        <dbReference type="ChEBI" id="CHEBI:16810"/>
        <dbReference type="ChEBI" id="CHEBI:29985"/>
        <dbReference type="ChEBI" id="CHEBI:58452"/>
        <dbReference type="ChEBI" id="CHEBI:58538"/>
        <dbReference type="EC" id="2.6.1.52"/>
    </reaction>
</comment>
<comment type="cofactor">
    <cofactor evidence="1">
        <name>pyridoxal 5'-phosphate</name>
        <dbReference type="ChEBI" id="CHEBI:597326"/>
    </cofactor>
</comment>
<dbReference type="NCBIfam" id="NF002841">
    <property type="entry name" value="PRK03080.1-2"/>
    <property type="match status" value="1"/>
</dbReference>
<evidence type="ECO:0000256" key="4">
    <source>
        <dbReference type="ARBA" id="ARBA00013030"/>
    </source>
</evidence>
<evidence type="ECO:0000313" key="17">
    <source>
        <dbReference type="EMBL" id="GGA96076.1"/>
    </source>
</evidence>
<proteinExistence type="inferred from homology"/>
<dbReference type="PANTHER" id="PTHR21152">
    <property type="entry name" value="AMINOTRANSFERASE CLASS V"/>
    <property type="match status" value="1"/>
</dbReference>
<dbReference type="GO" id="GO:0006564">
    <property type="term" value="P:L-serine biosynthetic process"/>
    <property type="evidence" value="ECO:0007669"/>
    <property type="project" value="UniProtKB-KW"/>
</dbReference>
<keyword evidence="7" id="KW-0028">Amino-acid biosynthesis</keyword>
<evidence type="ECO:0000256" key="1">
    <source>
        <dbReference type="ARBA" id="ARBA00001933"/>
    </source>
</evidence>
<dbReference type="Gene3D" id="3.40.640.10">
    <property type="entry name" value="Type I PLP-dependent aspartate aminotransferase-like (Major domain)"/>
    <property type="match status" value="1"/>
</dbReference>
<dbReference type="GO" id="GO:0019265">
    <property type="term" value="P:glycine biosynthetic process, by transamination of glyoxylate"/>
    <property type="evidence" value="ECO:0007669"/>
    <property type="project" value="TreeGrafter"/>
</dbReference>
<evidence type="ECO:0000256" key="9">
    <source>
        <dbReference type="ARBA" id="ARBA00022898"/>
    </source>
</evidence>
<evidence type="ECO:0000256" key="11">
    <source>
        <dbReference type="ARBA" id="ARBA00023299"/>
    </source>
</evidence>
<dbReference type="Pfam" id="PF00266">
    <property type="entry name" value="Aminotran_5"/>
    <property type="match status" value="1"/>
</dbReference>
<dbReference type="EMBL" id="BMHH01000009">
    <property type="protein sequence ID" value="GGA96076.1"/>
    <property type="molecule type" value="Genomic_DNA"/>
</dbReference>
<keyword evidence="11" id="KW-0718">Serine biosynthesis</keyword>
<keyword evidence="9" id="KW-0663">Pyridoxal phosphate</keyword>
<keyword evidence="8" id="KW-0808">Transferase</keyword>
<dbReference type="PANTHER" id="PTHR21152:SF40">
    <property type="entry name" value="ALANINE--GLYOXYLATE AMINOTRANSFERASE"/>
    <property type="match status" value="1"/>
</dbReference>
<dbReference type="InterPro" id="IPR000192">
    <property type="entry name" value="Aminotrans_V_dom"/>
</dbReference>
<dbReference type="InterPro" id="IPR006271">
    <property type="entry name" value="Pser_aminoTfrase_methanosarc"/>
</dbReference>
<dbReference type="RefSeq" id="WP_188824556.1">
    <property type="nucleotide sequence ID" value="NZ_BMHH01000009.1"/>
</dbReference>
<dbReference type="CDD" id="cd01494">
    <property type="entry name" value="AAT_I"/>
    <property type="match status" value="1"/>
</dbReference>
<keyword evidence="10" id="KW-0664">Pyridoxine biosynthesis</keyword>
<feature type="domain" description="Aminotransferase class V" evidence="16">
    <location>
        <begin position="140"/>
        <end position="220"/>
    </location>
</feature>
<evidence type="ECO:0000256" key="15">
    <source>
        <dbReference type="SAM" id="MobiDB-lite"/>
    </source>
</evidence>
<dbReference type="AlphaFoldDB" id="A0A916WFM6"/>
<comment type="caution">
    <text evidence="17">The sequence shown here is derived from an EMBL/GenBank/DDBJ whole genome shotgun (WGS) entry which is preliminary data.</text>
</comment>
<keyword evidence="5" id="KW-0963">Cytoplasm</keyword>
<accession>A0A916WFM6</accession>
<evidence type="ECO:0000256" key="3">
    <source>
        <dbReference type="ARBA" id="ARBA00006904"/>
    </source>
</evidence>
<keyword evidence="6 17" id="KW-0032">Aminotransferase</keyword>
<evidence type="ECO:0000256" key="12">
    <source>
        <dbReference type="ARBA" id="ARBA00031421"/>
    </source>
</evidence>
<dbReference type="GO" id="GO:0004760">
    <property type="term" value="F:L-serine-pyruvate transaminase activity"/>
    <property type="evidence" value="ECO:0007669"/>
    <property type="project" value="TreeGrafter"/>
</dbReference>
<evidence type="ECO:0000256" key="8">
    <source>
        <dbReference type="ARBA" id="ARBA00022679"/>
    </source>
</evidence>
<comment type="catalytic activity">
    <reaction evidence="14">
        <text>O-phospho-L-serine + 2-oxoglutarate = 3-phosphooxypyruvate + L-glutamate</text>
        <dbReference type="Rhea" id="RHEA:14329"/>
        <dbReference type="ChEBI" id="CHEBI:16810"/>
        <dbReference type="ChEBI" id="CHEBI:18110"/>
        <dbReference type="ChEBI" id="CHEBI:29985"/>
        <dbReference type="ChEBI" id="CHEBI:57524"/>
        <dbReference type="EC" id="2.6.1.52"/>
    </reaction>
</comment>
<dbReference type="GO" id="GO:0004648">
    <property type="term" value="F:O-phospho-L-serine:2-oxoglutarate aminotransferase activity"/>
    <property type="evidence" value="ECO:0007669"/>
    <property type="project" value="UniProtKB-EC"/>
</dbReference>
<dbReference type="PIRSF" id="PIRSF000525">
    <property type="entry name" value="SerC"/>
    <property type="match status" value="1"/>
</dbReference>
<evidence type="ECO:0000259" key="16">
    <source>
        <dbReference type="Pfam" id="PF00266"/>
    </source>
</evidence>
<dbReference type="SUPFAM" id="SSF53383">
    <property type="entry name" value="PLP-dependent transferases"/>
    <property type="match status" value="1"/>
</dbReference>
<evidence type="ECO:0000256" key="13">
    <source>
        <dbReference type="ARBA" id="ARBA00047630"/>
    </source>
</evidence>
<keyword evidence="18" id="KW-1185">Reference proteome</keyword>
<reference evidence="17" key="1">
    <citation type="journal article" date="2014" name="Int. J. Syst. Evol. Microbiol.">
        <title>Complete genome sequence of Corynebacterium casei LMG S-19264T (=DSM 44701T), isolated from a smear-ripened cheese.</title>
        <authorList>
            <consortium name="US DOE Joint Genome Institute (JGI-PGF)"/>
            <person name="Walter F."/>
            <person name="Albersmeier A."/>
            <person name="Kalinowski J."/>
            <person name="Ruckert C."/>
        </authorList>
    </citation>
    <scope>NUCLEOTIDE SEQUENCE</scope>
    <source>
        <strain evidence="17">CGMCC 1.15082</strain>
    </source>
</reference>
<dbReference type="GO" id="GO:0008453">
    <property type="term" value="F:alanine-glyoxylate transaminase activity"/>
    <property type="evidence" value="ECO:0007669"/>
    <property type="project" value="TreeGrafter"/>
</dbReference>
<dbReference type="InterPro" id="IPR022278">
    <property type="entry name" value="Pser_aminoTfrase"/>
</dbReference>
<evidence type="ECO:0000256" key="10">
    <source>
        <dbReference type="ARBA" id="ARBA00023096"/>
    </source>
</evidence>
<dbReference type="Gene3D" id="3.90.1150.10">
    <property type="entry name" value="Aspartate Aminotransferase, domain 1"/>
    <property type="match status" value="1"/>
</dbReference>
<protein>
    <recommendedName>
        <fullName evidence="4">phosphoserine transaminase</fullName>
        <ecNumber evidence="4">2.6.1.52</ecNumber>
    </recommendedName>
    <alternativeName>
        <fullName evidence="12">Phosphohydroxythreonine aminotransferase</fullName>
    </alternativeName>
</protein>
<dbReference type="EC" id="2.6.1.52" evidence="4"/>
<evidence type="ECO:0000256" key="2">
    <source>
        <dbReference type="ARBA" id="ARBA00005099"/>
    </source>
</evidence>
<feature type="region of interest" description="Disordered" evidence="15">
    <location>
        <begin position="1"/>
        <end position="23"/>
    </location>
</feature>
<name>A0A916WFM6_9HYPH</name>
<comment type="similarity">
    <text evidence="3">Belongs to the class-V pyridoxal-phosphate-dependent aminotransferase family. SerC subfamily.</text>
</comment>
<organism evidence="17 18">
    <name type="scientific">Brucella endophytica</name>
    <dbReference type="NCBI Taxonomy" id="1963359"/>
    <lineage>
        <taxon>Bacteria</taxon>
        <taxon>Pseudomonadati</taxon>
        <taxon>Pseudomonadota</taxon>
        <taxon>Alphaproteobacteria</taxon>
        <taxon>Hyphomicrobiales</taxon>
        <taxon>Brucellaceae</taxon>
        <taxon>Brucella/Ochrobactrum group</taxon>
        <taxon>Brucella</taxon>
    </lineage>
</organism>
<evidence type="ECO:0000256" key="6">
    <source>
        <dbReference type="ARBA" id="ARBA00022576"/>
    </source>
</evidence>
<evidence type="ECO:0000313" key="18">
    <source>
        <dbReference type="Proteomes" id="UP000646478"/>
    </source>
</evidence>
<gene>
    <name evidence="17" type="ORF">GCM10011491_25540</name>
</gene>
<dbReference type="InterPro" id="IPR015424">
    <property type="entry name" value="PyrdxlP-dep_Trfase"/>
</dbReference>
<sequence>MTAIAKPDQRPANPNFSSGPCAKRPGWSLQALADAPLGRSHRAKIGKTKLKDAIDLTREVLQVPADYRIGIVPASDTGAVEMALWSLLGERGVDMVAWESFGAGWVTDVVKQLKLADARTFEAPYGEIVDFNRIDFDRDVVFTWNGTTSGVRVPNADFIPADRKGLTICDATSAAFAQRLDFSKLDVVTFSWQKVLGGEGAHGILILSPRAVERLETYKPAWPLPKIFRLTKGGKLIEGIFVGETINTPSMLCVEDYLDALNWAKSIGGLDALLARADKNFAVLDAWVERTPWIANLAVKPETRSNTSVCLSIVDPDVTALDADAQAAFAKGIVSALDKEGVAYDIGAYRDAPSGLRIWAGATVEASDLEALTQWLDWAFANQKAALKQAA</sequence>
<comment type="pathway">
    <text evidence="2">Amino-acid biosynthesis; L-serine biosynthesis; L-serine from 3-phospho-D-glycerate: step 2/3.</text>
</comment>
<dbReference type="InterPro" id="IPR015422">
    <property type="entry name" value="PyrdxlP-dep_Trfase_small"/>
</dbReference>
<evidence type="ECO:0000256" key="5">
    <source>
        <dbReference type="ARBA" id="ARBA00022490"/>
    </source>
</evidence>
<dbReference type="NCBIfam" id="TIGR01365">
    <property type="entry name" value="serC_2"/>
    <property type="match status" value="1"/>
</dbReference>
<evidence type="ECO:0000256" key="14">
    <source>
        <dbReference type="ARBA" id="ARBA00049007"/>
    </source>
</evidence>
<reference evidence="17" key="2">
    <citation type="submission" date="2020-09" db="EMBL/GenBank/DDBJ databases">
        <authorList>
            <person name="Sun Q."/>
            <person name="Zhou Y."/>
        </authorList>
    </citation>
    <scope>NUCLEOTIDE SEQUENCE</scope>
    <source>
        <strain evidence="17">CGMCC 1.15082</strain>
    </source>
</reference>
<dbReference type="Proteomes" id="UP000646478">
    <property type="component" value="Unassembled WGS sequence"/>
</dbReference>